<evidence type="ECO:0000256" key="6">
    <source>
        <dbReference type="ARBA" id="ARBA00022840"/>
    </source>
</evidence>
<dbReference type="CDD" id="cd00130">
    <property type="entry name" value="PAS"/>
    <property type="match status" value="1"/>
</dbReference>
<evidence type="ECO:0000259" key="10">
    <source>
        <dbReference type="PROSITE" id="PS50112"/>
    </source>
</evidence>
<dbReference type="Pfam" id="PF07730">
    <property type="entry name" value="HisKA_3"/>
    <property type="match status" value="1"/>
</dbReference>
<evidence type="ECO:0000256" key="4">
    <source>
        <dbReference type="ARBA" id="ARBA00022741"/>
    </source>
</evidence>
<evidence type="ECO:0000313" key="13">
    <source>
        <dbReference type="Proteomes" id="UP001357223"/>
    </source>
</evidence>
<dbReference type="PROSITE" id="PS50112">
    <property type="entry name" value="PAS"/>
    <property type="match status" value="1"/>
</dbReference>
<evidence type="ECO:0000256" key="3">
    <source>
        <dbReference type="ARBA" id="ARBA00022679"/>
    </source>
</evidence>
<name>A0ABZ2C8A5_9BACI</name>
<evidence type="ECO:0000259" key="9">
    <source>
        <dbReference type="PROSITE" id="PS50109"/>
    </source>
</evidence>
<keyword evidence="8" id="KW-0175">Coiled coil</keyword>
<feature type="domain" description="PAC" evidence="11">
    <location>
        <begin position="81"/>
        <end position="131"/>
    </location>
</feature>
<dbReference type="InterPro" id="IPR035965">
    <property type="entry name" value="PAS-like_dom_sf"/>
</dbReference>
<dbReference type="RefSeq" id="WP_338448036.1">
    <property type="nucleotide sequence ID" value="NZ_CP137640.1"/>
</dbReference>
<keyword evidence="3" id="KW-0808">Transferase</keyword>
<dbReference type="PANTHER" id="PTHR24421">
    <property type="entry name" value="NITRATE/NITRITE SENSOR PROTEIN NARX-RELATED"/>
    <property type="match status" value="1"/>
</dbReference>
<dbReference type="InterPro" id="IPR013655">
    <property type="entry name" value="PAS_fold_3"/>
</dbReference>
<dbReference type="Proteomes" id="UP001357223">
    <property type="component" value="Chromosome"/>
</dbReference>
<dbReference type="InterPro" id="IPR005467">
    <property type="entry name" value="His_kinase_dom"/>
</dbReference>
<dbReference type="InterPro" id="IPR050482">
    <property type="entry name" value="Sensor_HK_TwoCompSys"/>
</dbReference>
<keyword evidence="7" id="KW-0902">Two-component regulatory system</keyword>
<keyword evidence="6" id="KW-0067">ATP-binding</keyword>
<evidence type="ECO:0000313" key="12">
    <source>
        <dbReference type="EMBL" id="WVX79103.1"/>
    </source>
</evidence>
<feature type="domain" description="Histidine kinase" evidence="9">
    <location>
        <begin position="394"/>
        <end position="483"/>
    </location>
</feature>
<keyword evidence="13" id="KW-1185">Reference proteome</keyword>
<evidence type="ECO:0000259" key="11">
    <source>
        <dbReference type="PROSITE" id="PS50113"/>
    </source>
</evidence>
<evidence type="ECO:0000256" key="2">
    <source>
        <dbReference type="ARBA" id="ARBA00012438"/>
    </source>
</evidence>
<proteinExistence type="predicted"/>
<evidence type="ECO:0000256" key="5">
    <source>
        <dbReference type="ARBA" id="ARBA00022777"/>
    </source>
</evidence>
<accession>A0ABZ2C8A5</accession>
<feature type="domain" description="PAS" evidence="10">
    <location>
        <begin position="6"/>
        <end position="78"/>
    </location>
</feature>
<dbReference type="InterPro" id="IPR011712">
    <property type="entry name" value="Sig_transdc_His_kin_sub3_dim/P"/>
</dbReference>
<dbReference type="InterPro" id="IPR000700">
    <property type="entry name" value="PAS-assoc_C"/>
</dbReference>
<evidence type="ECO:0000256" key="1">
    <source>
        <dbReference type="ARBA" id="ARBA00000085"/>
    </source>
</evidence>
<dbReference type="SUPFAM" id="SSF55785">
    <property type="entry name" value="PYP-like sensor domain (PAS domain)"/>
    <property type="match status" value="1"/>
</dbReference>
<dbReference type="InterPro" id="IPR000014">
    <property type="entry name" value="PAS"/>
</dbReference>
<dbReference type="InterPro" id="IPR003594">
    <property type="entry name" value="HATPase_dom"/>
</dbReference>
<dbReference type="PANTHER" id="PTHR24421:SF60">
    <property type="entry name" value="SENSOR HISTIDINE KINASE COMP"/>
    <property type="match status" value="1"/>
</dbReference>
<keyword evidence="4" id="KW-0547">Nucleotide-binding</keyword>
<protein>
    <recommendedName>
        <fullName evidence="2">histidine kinase</fullName>
        <ecNumber evidence="2">2.7.13.3</ecNumber>
    </recommendedName>
</protein>
<dbReference type="NCBIfam" id="TIGR00229">
    <property type="entry name" value="sensory_box"/>
    <property type="match status" value="1"/>
</dbReference>
<comment type="catalytic activity">
    <reaction evidence="1">
        <text>ATP + protein L-histidine = ADP + protein N-phospho-L-histidine.</text>
        <dbReference type="EC" id="2.7.13.3"/>
    </reaction>
</comment>
<dbReference type="CDD" id="cd16917">
    <property type="entry name" value="HATPase_UhpB-NarQ-NarX-like"/>
    <property type="match status" value="1"/>
</dbReference>
<organism evidence="12 13">
    <name type="scientific">Niallia oryzisoli</name>
    <dbReference type="NCBI Taxonomy" id="1737571"/>
    <lineage>
        <taxon>Bacteria</taxon>
        <taxon>Bacillati</taxon>
        <taxon>Bacillota</taxon>
        <taxon>Bacilli</taxon>
        <taxon>Bacillales</taxon>
        <taxon>Bacillaceae</taxon>
        <taxon>Niallia</taxon>
    </lineage>
</organism>
<dbReference type="SUPFAM" id="SSF55874">
    <property type="entry name" value="ATPase domain of HSP90 chaperone/DNA topoisomerase II/histidine kinase"/>
    <property type="match status" value="1"/>
</dbReference>
<evidence type="ECO:0000256" key="8">
    <source>
        <dbReference type="SAM" id="Coils"/>
    </source>
</evidence>
<dbReference type="EMBL" id="CP137640">
    <property type="protein sequence ID" value="WVX79103.1"/>
    <property type="molecule type" value="Genomic_DNA"/>
</dbReference>
<gene>
    <name evidence="12" type="ORF">R4Z09_17510</name>
</gene>
<dbReference type="Pfam" id="PF02518">
    <property type="entry name" value="HATPase_c"/>
    <property type="match status" value="1"/>
</dbReference>
<keyword evidence="5" id="KW-0418">Kinase</keyword>
<dbReference type="EC" id="2.7.13.3" evidence="2"/>
<evidence type="ECO:0000256" key="7">
    <source>
        <dbReference type="ARBA" id="ARBA00023012"/>
    </source>
</evidence>
<feature type="coiled-coil region" evidence="8">
    <location>
        <begin position="122"/>
        <end position="149"/>
    </location>
</feature>
<dbReference type="Pfam" id="PF08447">
    <property type="entry name" value="PAS_3"/>
    <property type="match status" value="1"/>
</dbReference>
<reference evidence="12 13" key="1">
    <citation type="submission" date="2023-10" db="EMBL/GenBank/DDBJ databases">
        <title>Niallia locisalis sp.nov. isolated from a salt pond sample.</title>
        <authorList>
            <person name="Li X.-J."/>
            <person name="Dong L."/>
        </authorList>
    </citation>
    <scope>NUCLEOTIDE SEQUENCE [LARGE SCALE GENOMIC DNA]</scope>
    <source>
        <strain evidence="12 13">DSM 29761</strain>
    </source>
</reference>
<dbReference type="PROSITE" id="PS50109">
    <property type="entry name" value="HIS_KIN"/>
    <property type="match status" value="1"/>
</dbReference>
<sequence length="487" mass="56783">METANEHNWIYEIIANHTLDILLIVNQQRNVLYATPSFYEIFDSTPEELRYKDIFAGSIHPDDRQYMEERHKKLLKTGRPSSTEYRVIDKFGVIKYFECKTTPLPDTEEYLQVVSIRDISERKKMEMELERRKNRYEALQNSLKVFSQDLTSIMKVSDLENRLVKEIKSITPGSEPVIHILESENPMEKTLLSLTLGKLESINNKIHFKIGERNGRAYILSLNESSMMEKMDFIWLETLICYSVMVFENLNVMENLMNQLEAALQSKETPQWVLRLLFNLQEQQRLQLSSDLHDTVLQDQIDLFRRLEVLKYRKDIKLELIETLSGIEQGLLDSIHQIRRTCNELRPPFLRELGLEKALENLFEYIQISSTFKITFLSENPSNLSLNEEVTIGIYRIIQELLNNAVKHAKASLLDFKMRIDETVQILYCDDGVGFPLEKLKPSFHSMGLSSMMQRVQSLNGEIEFDSKPGQGLKVMIKFPIKLLGDV</sequence>
<dbReference type="SMART" id="SM00387">
    <property type="entry name" value="HATPase_c"/>
    <property type="match status" value="1"/>
</dbReference>
<dbReference type="Gene3D" id="3.30.450.20">
    <property type="entry name" value="PAS domain"/>
    <property type="match status" value="1"/>
</dbReference>
<dbReference type="PROSITE" id="PS50113">
    <property type="entry name" value="PAC"/>
    <property type="match status" value="1"/>
</dbReference>
<dbReference type="Gene3D" id="3.30.565.10">
    <property type="entry name" value="Histidine kinase-like ATPase, C-terminal domain"/>
    <property type="match status" value="1"/>
</dbReference>
<dbReference type="InterPro" id="IPR036890">
    <property type="entry name" value="HATPase_C_sf"/>
</dbReference>
<dbReference type="SMART" id="SM00091">
    <property type="entry name" value="PAS"/>
    <property type="match status" value="1"/>
</dbReference>